<reference evidence="1" key="1">
    <citation type="journal article" date="2022" name="ISME J.">
        <title>Identification of active gaseous-alkane degraders at natural gas seeps.</title>
        <authorList>
            <person name="Farhan Ul Haque M."/>
            <person name="Hernandez M."/>
            <person name="Crombie A.T."/>
            <person name="Murrell J.C."/>
        </authorList>
    </citation>
    <scope>NUCLEOTIDE SEQUENCE</scope>
    <source>
        <strain evidence="1">PC2</strain>
    </source>
</reference>
<evidence type="ECO:0000313" key="2">
    <source>
        <dbReference type="Proteomes" id="UP001139104"/>
    </source>
</evidence>
<sequence length="55" mass="6223">MARSRQLQEMSVAPGLRWRLRRGLGFLARTARRGLRAALPFETPQVLAVAPHREA</sequence>
<name>A0ABS9Z5E8_9HYPH</name>
<protein>
    <submittedName>
        <fullName evidence="1">Uncharacterized protein</fullName>
    </submittedName>
</protein>
<dbReference type="RefSeq" id="WP_243066887.1">
    <property type="nucleotide sequence ID" value="NZ_JAIVFK010000010.1"/>
</dbReference>
<dbReference type="EMBL" id="JAIVFP010000001">
    <property type="protein sequence ID" value="MCI4682904.1"/>
    <property type="molecule type" value="Genomic_DNA"/>
</dbReference>
<comment type="caution">
    <text evidence="1">The sequence shown here is derived from an EMBL/GenBank/DDBJ whole genome shotgun (WGS) entry which is preliminary data.</text>
</comment>
<dbReference type="Proteomes" id="UP001139104">
    <property type="component" value="Unassembled WGS sequence"/>
</dbReference>
<gene>
    <name evidence="1" type="ORF">K2U94_09030</name>
</gene>
<accession>A0ABS9Z5E8</accession>
<proteinExistence type="predicted"/>
<organism evidence="1 2">
    <name type="scientific">Candidatus Rhodoblastus alkanivorans</name>
    <dbReference type="NCBI Taxonomy" id="2954117"/>
    <lineage>
        <taxon>Bacteria</taxon>
        <taxon>Pseudomonadati</taxon>
        <taxon>Pseudomonadota</taxon>
        <taxon>Alphaproteobacteria</taxon>
        <taxon>Hyphomicrobiales</taxon>
        <taxon>Rhodoblastaceae</taxon>
        <taxon>Rhodoblastus</taxon>
    </lineage>
</organism>
<keyword evidence="2" id="KW-1185">Reference proteome</keyword>
<evidence type="ECO:0000313" key="1">
    <source>
        <dbReference type="EMBL" id="MCI4682904.1"/>
    </source>
</evidence>